<organism evidence="12">
    <name type="scientific">sediment metagenome</name>
    <dbReference type="NCBI Taxonomy" id="749907"/>
    <lineage>
        <taxon>unclassified sequences</taxon>
        <taxon>metagenomes</taxon>
        <taxon>ecological metagenomes</taxon>
    </lineage>
</organism>
<reference evidence="12" key="2">
    <citation type="journal article" date="2011" name="Microb. Ecol.">
        <title>Taxonomic and Functional Metagenomic Profiling of the Microbial Community in the Anoxic Sediment of a Sub-saline Shallow Lake (Laguna de Carrizo, Central Spain).</title>
        <authorList>
            <person name="Ferrer M."/>
            <person name="Guazzaroni M.E."/>
            <person name="Richter M."/>
            <person name="Garcia-Salamanca A."/>
            <person name="Yarza P."/>
            <person name="Suarez-Suarez A."/>
            <person name="Solano J."/>
            <person name="Alcaide M."/>
            <person name="van Dillewijn P."/>
            <person name="Molina-Henares M.A."/>
            <person name="Lopez-Cortes N."/>
            <person name="Al-Ramahi Y."/>
            <person name="Guerrero C."/>
            <person name="Acosta A."/>
            <person name="de Eugenio L.I."/>
            <person name="Martinez V."/>
            <person name="Marques S."/>
            <person name="Rojo F."/>
            <person name="Santero E."/>
            <person name="Genilloud O."/>
            <person name="Perez-Perez J."/>
            <person name="Rossello-Mora R."/>
            <person name="Ramos J.L."/>
        </authorList>
    </citation>
    <scope>NUCLEOTIDE SEQUENCE</scope>
</reference>
<dbReference type="Gene3D" id="1.10.30.50">
    <property type="match status" value="1"/>
</dbReference>
<dbReference type="EMBL" id="ADZX01000269">
    <property type="protein sequence ID" value="EFK97299.1"/>
    <property type="molecule type" value="Genomic_DNA"/>
</dbReference>
<dbReference type="PROSITE" id="PS51749">
    <property type="entry name" value="HNH_CAS9"/>
    <property type="match status" value="1"/>
</dbReference>
<evidence type="ECO:0000256" key="2">
    <source>
        <dbReference type="ARBA" id="ARBA00022722"/>
    </source>
</evidence>
<keyword evidence="3" id="KW-0479">Metal-binding</keyword>
<dbReference type="GO" id="GO:0016787">
    <property type="term" value="F:hydrolase activity"/>
    <property type="evidence" value="ECO:0007669"/>
    <property type="project" value="UniProtKB-KW"/>
</dbReference>
<keyword evidence="2" id="KW-0540">Nuclease</keyword>
<proteinExistence type="predicted"/>
<evidence type="ECO:0000313" key="12">
    <source>
        <dbReference type="EMBL" id="EFK97299.1"/>
    </source>
</evidence>
<gene>
    <name evidence="12" type="ORF">LDC_0661</name>
</gene>
<dbReference type="GO" id="GO:0051607">
    <property type="term" value="P:defense response to virus"/>
    <property type="evidence" value="ECO:0007669"/>
    <property type="project" value="UniProtKB-KW"/>
</dbReference>
<keyword evidence="4" id="KW-0255">Endonuclease</keyword>
<evidence type="ECO:0000259" key="11">
    <source>
        <dbReference type="PROSITE" id="PS51749"/>
    </source>
</evidence>
<keyword evidence="5" id="KW-0378">Hydrolase</keyword>
<dbReference type="GO" id="GO:0003723">
    <property type="term" value="F:RNA binding"/>
    <property type="evidence" value="ECO:0007669"/>
    <property type="project" value="UniProtKB-KW"/>
</dbReference>
<dbReference type="GO" id="GO:0046872">
    <property type="term" value="F:metal ion binding"/>
    <property type="evidence" value="ECO:0007669"/>
    <property type="project" value="UniProtKB-KW"/>
</dbReference>
<sequence length="97" mass="11359">MERLFDDGYCEIDHILPKSRSADDSYANKVLCLASANQNKANQTPFEWLGRDEQNWQKFKQRIDTSINRAKLGNTKVARLLKETLMKIHKKNFCQEI</sequence>
<comment type="cofactor">
    <cofactor evidence="1">
        <name>Mg(2+)</name>
        <dbReference type="ChEBI" id="CHEBI:18420"/>
    </cofactor>
</comment>
<evidence type="ECO:0000256" key="5">
    <source>
        <dbReference type="ARBA" id="ARBA00022801"/>
    </source>
</evidence>
<dbReference type="AlphaFoldDB" id="D9PGL4"/>
<evidence type="ECO:0000256" key="4">
    <source>
        <dbReference type="ARBA" id="ARBA00022759"/>
    </source>
</evidence>
<evidence type="ECO:0000256" key="8">
    <source>
        <dbReference type="ARBA" id="ARBA00023118"/>
    </source>
</evidence>
<feature type="domain" description="HNH Cas9-type" evidence="11">
    <location>
        <begin position="1"/>
        <end position="97"/>
    </location>
</feature>
<evidence type="ECO:0000256" key="10">
    <source>
        <dbReference type="ARBA" id="ARBA00023211"/>
    </source>
</evidence>
<evidence type="ECO:0000256" key="6">
    <source>
        <dbReference type="ARBA" id="ARBA00022842"/>
    </source>
</evidence>
<evidence type="ECO:0000256" key="3">
    <source>
        <dbReference type="ARBA" id="ARBA00022723"/>
    </source>
</evidence>
<dbReference type="InterPro" id="IPR003615">
    <property type="entry name" value="HNH_nuc"/>
</dbReference>
<keyword evidence="8" id="KW-0051">Antiviral defense</keyword>
<keyword evidence="6" id="KW-0460">Magnesium</keyword>
<keyword evidence="10" id="KW-0464">Manganese</keyword>
<reference evidence="12" key="1">
    <citation type="submission" date="2010-07" db="EMBL/GenBank/DDBJ databases">
        <authorList>
            <consortium name="CONSOLIDER consortium CSD2007-00005"/>
            <person name="Guazzaroni M.-E."/>
            <person name="Richter M."/>
            <person name="Garcia-Salamanca A."/>
            <person name="Yarza P."/>
            <person name="Ferrer M."/>
        </authorList>
    </citation>
    <scope>NUCLEOTIDE SEQUENCE</scope>
</reference>
<evidence type="ECO:0000256" key="1">
    <source>
        <dbReference type="ARBA" id="ARBA00001946"/>
    </source>
</evidence>
<protein>
    <recommendedName>
        <fullName evidence="11">HNH Cas9-type domain-containing protein</fullName>
    </recommendedName>
</protein>
<evidence type="ECO:0000256" key="9">
    <source>
        <dbReference type="ARBA" id="ARBA00023125"/>
    </source>
</evidence>
<name>D9PGL4_9ZZZZ</name>
<dbReference type="GO" id="GO:0003677">
    <property type="term" value="F:DNA binding"/>
    <property type="evidence" value="ECO:0007669"/>
    <property type="project" value="UniProtKB-KW"/>
</dbReference>
<accession>D9PGL4</accession>
<evidence type="ECO:0000256" key="7">
    <source>
        <dbReference type="ARBA" id="ARBA00022884"/>
    </source>
</evidence>
<comment type="caution">
    <text evidence="12">The sequence shown here is derived from an EMBL/GenBank/DDBJ whole genome shotgun (WGS) entry which is preliminary data.</text>
</comment>
<dbReference type="Pfam" id="PF13395">
    <property type="entry name" value="HNH_4"/>
    <property type="match status" value="1"/>
</dbReference>
<dbReference type="GO" id="GO:0004519">
    <property type="term" value="F:endonuclease activity"/>
    <property type="evidence" value="ECO:0007669"/>
    <property type="project" value="UniProtKB-KW"/>
</dbReference>
<dbReference type="InterPro" id="IPR033114">
    <property type="entry name" value="HNH_CAS9"/>
</dbReference>
<keyword evidence="7" id="KW-0694">RNA-binding</keyword>
<keyword evidence="9" id="KW-0238">DNA-binding</keyword>